<dbReference type="AlphaFoldDB" id="A0A6U9YJK0"/>
<protein>
    <submittedName>
        <fullName evidence="2">Uncharacterized protein</fullName>
    </submittedName>
</protein>
<proteinExistence type="predicted"/>
<name>A0A6U9YJK0_9STRA</name>
<accession>A0A6U9YJK0</accession>
<dbReference type="EMBL" id="HBIX01012368">
    <property type="protein sequence ID" value="CAE0716475.1"/>
    <property type="molecule type" value="Transcribed_RNA"/>
</dbReference>
<gene>
    <name evidence="2" type="ORF">PAUS00366_LOCUS9227</name>
    <name evidence="3" type="ORF">PAUS00366_LOCUS9228</name>
</gene>
<evidence type="ECO:0000256" key="1">
    <source>
        <dbReference type="SAM" id="MobiDB-lite"/>
    </source>
</evidence>
<sequence length="285" mass="31897">MRMSTPPPNSMDRIGIADSNVRPIENNRRSQNIPLPLSHMHRTQSEVQLCEDMETAEQRDLNMFYRLVNGIRERQMNLVRENESSVAAAAFYNPAHGLTEAERSLAHIIHTRNAPVDRKSTSGSGSGSGSTNGRTNSSSNITRRSNSNSNSNNNLLVAANNHHPSLNSGVPILEENHPYCDVMDQQQEQQQQQQQQQQHERDGAVHDINEWSVAGFDNSSNLSIDRRQHDHYQQHLNQYQHQPALYHGYAVGGGTATATTPIQTTLYPSQSSGNIVDEGMFDFEL</sequence>
<feature type="compositionally biased region" description="Low complexity" evidence="1">
    <location>
        <begin position="131"/>
        <end position="154"/>
    </location>
</feature>
<feature type="region of interest" description="Disordered" evidence="1">
    <location>
        <begin position="112"/>
        <end position="203"/>
    </location>
</feature>
<evidence type="ECO:0000313" key="2">
    <source>
        <dbReference type="EMBL" id="CAE0716475.1"/>
    </source>
</evidence>
<dbReference type="EMBL" id="HBIX01012369">
    <property type="protein sequence ID" value="CAE0716476.1"/>
    <property type="molecule type" value="Transcribed_RNA"/>
</dbReference>
<organism evidence="2">
    <name type="scientific">Pseudo-nitzschia australis</name>
    <dbReference type="NCBI Taxonomy" id="44445"/>
    <lineage>
        <taxon>Eukaryota</taxon>
        <taxon>Sar</taxon>
        <taxon>Stramenopiles</taxon>
        <taxon>Ochrophyta</taxon>
        <taxon>Bacillariophyta</taxon>
        <taxon>Bacillariophyceae</taxon>
        <taxon>Bacillariophycidae</taxon>
        <taxon>Bacillariales</taxon>
        <taxon>Bacillariaceae</taxon>
        <taxon>Pseudo-nitzschia</taxon>
    </lineage>
</organism>
<reference evidence="2" key="1">
    <citation type="submission" date="2021-01" db="EMBL/GenBank/DDBJ databases">
        <authorList>
            <person name="Corre E."/>
            <person name="Pelletier E."/>
            <person name="Niang G."/>
            <person name="Scheremetjew M."/>
            <person name="Finn R."/>
            <person name="Kale V."/>
            <person name="Holt S."/>
            <person name="Cochrane G."/>
            <person name="Meng A."/>
            <person name="Brown T."/>
            <person name="Cohen L."/>
        </authorList>
    </citation>
    <scope>NUCLEOTIDE SEQUENCE</scope>
    <source>
        <strain evidence="2">10249 10 AB</strain>
    </source>
</reference>
<feature type="compositionally biased region" description="Low complexity" evidence="1">
    <location>
        <begin position="185"/>
        <end position="197"/>
    </location>
</feature>
<evidence type="ECO:0000313" key="3">
    <source>
        <dbReference type="EMBL" id="CAE0716476.1"/>
    </source>
</evidence>